<sequence>MSFIYHTFFFDPLYNTLVILFKILPWADAGVIIIILTILVRLIIFPLSKKAVLTQVRMAAIAPDLAKIKEQYKNNTEEQARRTLALYKEKGVNPFSGIFVIIIQIPIILALYQIFLYFPKVDMSLLYSFVAAPEYTSATFLGFLDLTTKSVTLALLAAVSTFFQFQISTKGQAPPKGNSFGDNLTRSMQTQMKYFFPVIVFFISYNISGVIALYWLTTNLFSIGQEVFVRRKLTKTS</sequence>
<keyword evidence="7 10" id="KW-0472">Membrane</keyword>
<evidence type="ECO:0000256" key="6">
    <source>
        <dbReference type="ARBA" id="ARBA00022989"/>
    </source>
</evidence>
<keyword evidence="5" id="KW-0653">Protein transport</keyword>
<evidence type="ECO:0000256" key="5">
    <source>
        <dbReference type="ARBA" id="ARBA00022927"/>
    </source>
</evidence>
<dbReference type="CDD" id="cd20070">
    <property type="entry name" value="5TM_YidC_Alb3"/>
    <property type="match status" value="1"/>
</dbReference>
<dbReference type="NCBIfam" id="TIGR03592">
    <property type="entry name" value="yidC_oxa1_cterm"/>
    <property type="match status" value="1"/>
</dbReference>
<accession>A0A1G2V5Y0</accession>
<evidence type="ECO:0000259" key="11">
    <source>
        <dbReference type="Pfam" id="PF02096"/>
    </source>
</evidence>
<dbReference type="InterPro" id="IPR047196">
    <property type="entry name" value="YidC_ALB_C"/>
</dbReference>
<gene>
    <name evidence="12" type="ORF">A2544_00840</name>
</gene>
<feature type="transmembrane region" description="Helical" evidence="10">
    <location>
        <begin position="23"/>
        <end position="44"/>
    </location>
</feature>
<evidence type="ECO:0000256" key="4">
    <source>
        <dbReference type="ARBA" id="ARBA00022692"/>
    </source>
</evidence>
<feature type="transmembrane region" description="Helical" evidence="10">
    <location>
        <begin position="194"/>
        <end position="216"/>
    </location>
</feature>
<keyword evidence="2" id="KW-0813">Transport</keyword>
<dbReference type="GO" id="GO:0051205">
    <property type="term" value="P:protein insertion into membrane"/>
    <property type="evidence" value="ECO:0007669"/>
    <property type="project" value="TreeGrafter"/>
</dbReference>
<name>A0A1G2V5Y0_9BACT</name>
<proteinExistence type="inferred from homology"/>
<dbReference type="Proteomes" id="UP000176868">
    <property type="component" value="Unassembled WGS sequence"/>
</dbReference>
<evidence type="ECO:0000256" key="8">
    <source>
        <dbReference type="ARBA" id="ARBA00023186"/>
    </source>
</evidence>
<dbReference type="InterPro" id="IPR001708">
    <property type="entry name" value="YidC/ALB3/OXA1/COX18"/>
</dbReference>
<dbReference type="STRING" id="1802782.A2544_00840"/>
<comment type="caution">
    <text evidence="12">The sequence shown here is derived from an EMBL/GenBank/DDBJ whole genome shotgun (WGS) entry which is preliminary data.</text>
</comment>
<dbReference type="GO" id="GO:0005886">
    <property type="term" value="C:plasma membrane"/>
    <property type="evidence" value="ECO:0007669"/>
    <property type="project" value="UniProtKB-SubCell"/>
</dbReference>
<evidence type="ECO:0000256" key="1">
    <source>
        <dbReference type="ARBA" id="ARBA00004651"/>
    </source>
</evidence>
<evidence type="ECO:0000313" key="13">
    <source>
        <dbReference type="Proteomes" id="UP000176868"/>
    </source>
</evidence>
<keyword evidence="3" id="KW-1003">Cell membrane</keyword>
<evidence type="ECO:0000313" key="12">
    <source>
        <dbReference type="EMBL" id="OHB17034.1"/>
    </source>
</evidence>
<comment type="subcellular location">
    <subcellularLocation>
        <location evidence="1">Cell membrane</location>
        <topology evidence="1">Multi-pass membrane protein</topology>
    </subcellularLocation>
    <subcellularLocation>
        <location evidence="9">Membrane</location>
        <topology evidence="9">Multi-pass membrane protein</topology>
    </subcellularLocation>
</comment>
<keyword evidence="6 10" id="KW-1133">Transmembrane helix</keyword>
<evidence type="ECO:0000256" key="7">
    <source>
        <dbReference type="ARBA" id="ARBA00023136"/>
    </source>
</evidence>
<reference evidence="12 13" key="1">
    <citation type="journal article" date="2016" name="Nat. Commun.">
        <title>Thousands of microbial genomes shed light on interconnected biogeochemical processes in an aquifer system.</title>
        <authorList>
            <person name="Anantharaman K."/>
            <person name="Brown C.T."/>
            <person name="Hug L.A."/>
            <person name="Sharon I."/>
            <person name="Castelle C.J."/>
            <person name="Probst A.J."/>
            <person name="Thomas B.C."/>
            <person name="Singh A."/>
            <person name="Wilkins M.J."/>
            <person name="Karaoz U."/>
            <person name="Brodie E.L."/>
            <person name="Williams K.H."/>
            <person name="Hubbard S.S."/>
            <person name="Banfield J.F."/>
        </authorList>
    </citation>
    <scope>NUCLEOTIDE SEQUENCE [LARGE SCALE GENOMIC DNA]</scope>
</reference>
<dbReference type="InterPro" id="IPR028055">
    <property type="entry name" value="YidC/Oxa/ALB_C"/>
</dbReference>
<comment type="similarity">
    <text evidence="9">Belongs to the OXA1/ALB3/YidC family.</text>
</comment>
<dbReference type="PANTHER" id="PTHR12428:SF65">
    <property type="entry name" value="CYTOCHROME C OXIDASE ASSEMBLY PROTEIN COX18, MITOCHONDRIAL"/>
    <property type="match status" value="1"/>
</dbReference>
<evidence type="ECO:0000256" key="9">
    <source>
        <dbReference type="RuleBase" id="RU003945"/>
    </source>
</evidence>
<protein>
    <recommendedName>
        <fullName evidence="11">Membrane insertase YidC/Oxa/ALB C-terminal domain-containing protein</fullName>
    </recommendedName>
</protein>
<organism evidence="12 13">
    <name type="scientific">Candidatus Zambryskibacteria bacterium RIFOXYD2_FULL_43_10</name>
    <dbReference type="NCBI Taxonomy" id="1802782"/>
    <lineage>
        <taxon>Bacteria</taxon>
        <taxon>Candidatus Zambryskiibacteriota</taxon>
    </lineage>
</organism>
<evidence type="ECO:0000256" key="2">
    <source>
        <dbReference type="ARBA" id="ARBA00022448"/>
    </source>
</evidence>
<evidence type="ECO:0000256" key="10">
    <source>
        <dbReference type="SAM" id="Phobius"/>
    </source>
</evidence>
<dbReference type="EMBL" id="MHWZ01000031">
    <property type="protein sequence ID" value="OHB17034.1"/>
    <property type="molecule type" value="Genomic_DNA"/>
</dbReference>
<dbReference type="GO" id="GO:0032977">
    <property type="term" value="F:membrane insertase activity"/>
    <property type="evidence" value="ECO:0007669"/>
    <property type="project" value="InterPro"/>
</dbReference>
<evidence type="ECO:0000256" key="3">
    <source>
        <dbReference type="ARBA" id="ARBA00022475"/>
    </source>
</evidence>
<keyword evidence="8" id="KW-0143">Chaperone</keyword>
<dbReference type="Pfam" id="PF02096">
    <property type="entry name" value="60KD_IMP"/>
    <property type="match status" value="1"/>
</dbReference>
<feature type="transmembrane region" description="Helical" evidence="10">
    <location>
        <begin position="138"/>
        <end position="163"/>
    </location>
</feature>
<dbReference type="PANTHER" id="PTHR12428">
    <property type="entry name" value="OXA1"/>
    <property type="match status" value="1"/>
</dbReference>
<keyword evidence="4 9" id="KW-0812">Transmembrane</keyword>
<feature type="domain" description="Membrane insertase YidC/Oxa/ALB C-terminal" evidence="11">
    <location>
        <begin position="30"/>
        <end position="231"/>
    </location>
</feature>
<dbReference type="GO" id="GO:0015031">
    <property type="term" value="P:protein transport"/>
    <property type="evidence" value="ECO:0007669"/>
    <property type="project" value="UniProtKB-KW"/>
</dbReference>
<dbReference type="AlphaFoldDB" id="A0A1G2V5Y0"/>
<feature type="transmembrane region" description="Helical" evidence="10">
    <location>
        <begin position="98"/>
        <end position="118"/>
    </location>
</feature>